<evidence type="ECO:0000313" key="3">
    <source>
        <dbReference type="EMBL" id="MTE13078.1"/>
    </source>
</evidence>
<evidence type="ECO:0000313" key="4">
    <source>
        <dbReference type="Proteomes" id="UP000432464"/>
    </source>
</evidence>
<sequence>MRAFPISRRISPRSTHSPTRADRARARLHRYGGLVAAATVICSVGVASAPAAGAALSVAGTPENLAARTGILESVAAHPDPAAIPADFVSISGYRPVVEAGLLINPNGDCSSPVPLPTEFDLACKSHDLGYDLLRYAAAHGRPLGPWARQTVDAALERRMHAACDARVNPVSRAQCQVMASVATTAVDLNSLRQDYGNPIYEPFFEHAGDSPSPIALALSGIGLAVGSACVSTVLVRRNRARRITSALAGKSFDDGSAVAL</sequence>
<dbReference type="RefSeq" id="WP_154787540.1">
    <property type="nucleotide sequence ID" value="NZ_WMBB01000004.1"/>
</dbReference>
<keyword evidence="2" id="KW-1133">Transmembrane helix</keyword>
<dbReference type="GO" id="GO:0050482">
    <property type="term" value="P:arachidonate secretion"/>
    <property type="evidence" value="ECO:0007669"/>
    <property type="project" value="InterPro"/>
</dbReference>
<comment type="caution">
    <text evidence="3">The sequence shown here is derived from an EMBL/GenBank/DDBJ whole genome shotgun (WGS) entry which is preliminary data.</text>
</comment>
<evidence type="ECO:0000256" key="2">
    <source>
        <dbReference type="SAM" id="Phobius"/>
    </source>
</evidence>
<proteinExistence type="predicted"/>
<feature type="region of interest" description="Disordered" evidence="1">
    <location>
        <begin position="1"/>
        <end position="22"/>
    </location>
</feature>
<accession>A0A6I3KW45</accession>
<keyword evidence="4" id="KW-1185">Reference proteome</keyword>
<dbReference type="GO" id="GO:0006644">
    <property type="term" value="P:phospholipid metabolic process"/>
    <property type="evidence" value="ECO:0007669"/>
    <property type="project" value="InterPro"/>
</dbReference>
<dbReference type="AlphaFoldDB" id="A0A6I3KW45"/>
<name>A0A6I3KW45_9NOCA</name>
<dbReference type="GO" id="GO:0004623">
    <property type="term" value="F:phospholipase A2 activity"/>
    <property type="evidence" value="ECO:0007669"/>
    <property type="project" value="InterPro"/>
</dbReference>
<dbReference type="Gene3D" id="1.20.90.10">
    <property type="entry name" value="Phospholipase A2 domain"/>
    <property type="match status" value="1"/>
</dbReference>
<keyword evidence="2" id="KW-0812">Transmembrane</keyword>
<reference evidence="3 4" key="1">
    <citation type="submission" date="2019-11" db="EMBL/GenBank/DDBJ databases">
        <title>Nocardia sp. nov. CT2-14 isolated from soil.</title>
        <authorList>
            <person name="Kanchanasin P."/>
            <person name="Tanasupawat S."/>
            <person name="Yuki M."/>
            <person name="Kudo T."/>
        </authorList>
    </citation>
    <scope>NUCLEOTIDE SEQUENCE [LARGE SCALE GENOMIC DNA]</scope>
    <source>
        <strain evidence="3 4">CT2-14</strain>
    </source>
</reference>
<organism evidence="3 4">
    <name type="scientific">Nocardia aurantiaca</name>
    <dbReference type="NCBI Taxonomy" id="2675850"/>
    <lineage>
        <taxon>Bacteria</taxon>
        <taxon>Bacillati</taxon>
        <taxon>Actinomycetota</taxon>
        <taxon>Actinomycetes</taxon>
        <taxon>Mycobacteriales</taxon>
        <taxon>Nocardiaceae</taxon>
        <taxon>Nocardia</taxon>
    </lineage>
</organism>
<dbReference type="Proteomes" id="UP000432464">
    <property type="component" value="Unassembled WGS sequence"/>
</dbReference>
<evidence type="ECO:0000256" key="1">
    <source>
        <dbReference type="SAM" id="MobiDB-lite"/>
    </source>
</evidence>
<dbReference type="SUPFAM" id="SSF48619">
    <property type="entry name" value="Phospholipase A2, PLA2"/>
    <property type="match status" value="1"/>
</dbReference>
<dbReference type="InterPro" id="IPR036444">
    <property type="entry name" value="PLipase_A2_dom_sf"/>
</dbReference>
<gene>
    <name evidence="3" type="ORF">GLP40_09860</name>
</gene>
<feature type="transmembrane region" description="Helical" evidence="2">
    <location>
        <begin position="215"/>
        <end position="236"/>
    </location>
</feature>
<dbReference type="EMBL" id="WMBB01000004">
    <property type="protein sequence ID" value="MTE13078.1"/>
    <property type="molecule type" value="Genomic_DNA"/>
</dbReference>
<keyword evidence="2" id="KW-0472">Membrane</keyword>
<protein>
    <recommendedName>
        <fullName evidence="5">Phospholipase</fullName>
    </recommendedName>
</protein>
<evidence type="ECO:0008006" key="5">
    <source>
        <dbReference type="Google" id="ProtNLM"/>
    </source>
</evidence>